<dbReference type="GO" id="GO:0008237">
    <property type="term" value="F:metallopeptidase activity"/>
    <property type="evidence" value="ECO:0007669"/>
    <property type="project" value="UniProtKB-KW"/>
</dbReference>
<keyword evidence="8" id="KW-1185">Reference proteome</keyword>
<dbReference type="RefSeq" id="WP_131764046.1">
    <property type="nucleotide sequence ID" value="NZ_CAACUY010000475.1"/>
</dbReference>
<keyword evidence="4" id="KW-0862">Zinc</keyword>
<name>A0ABW2XCV6_9ACTN</name>
<gene>
    <name evidence="7" type="ORF">ACFQZM_07220</name>
</gene>
<dbReference type="EC" id="3.4.24.-" evidence="7"/>
<evidence type="ECO:0000313" key="7">
    <source>
        <dbReference type="EMBL" id="MFD0684279.1"/>
    </source>
</evidence>
<dbReference type="Gene3D" id="3.40.390.10">
    <property type="entry name" value="Collagenase (Catalytic Domain)"/>
    <property type="match status" value="1"/>
</dbReference>
<dbReference type="InterPro" id="IPR024079">
    <property type="entry name" value="MetalloPept_cat_dom_sf"/>
</dbReference>
<organism evidence="7 8">
    <name type="scientific">Actinomadura fibrosa</name>
    <dbReference type="NCBI Taxonomy" id="111802"/>
    <lineage>
        <taxon>Bacteria</taxon>
        <taxon>Bacillati</taxon>
        <taxon>Actinomycetota</taxon>
        <taxon>Actinomycetes</taxon>
        <taxon>Streptosporangiales</taxon>
        <taxon>Thermomonosporaceae</taxon>
        <taxon>Actinomadura</taxon>
    </lineage>
</organism>
<evidence type="ECO:0000313" key="8">
    <source>
        <dbReference type="Proteomes" id="UP001597063"/>
    </source>
</evidence>
<feature type="compositionally biased region" description="Pro residues" evidence="5">
    <location>
        <begin position="49"/>
        <end position="60"/>
    </location>
</feature>
<keyword evidence="1" id="KW-0645">Protease</keyword>
<keyword evidence="2" id="KW-0479">Metal-binding</keyword>
<accession>A0ABW2XCV6</accession>
<evidence type="ECO:0000256" key="1">
    <source>
        <dbReference type="ARBA" id="ARBA00022670"/>
    </source>
</evidence>
<evidence type="ECO:0000256" key="2">
    <source>
        <dbReference type="ARBA" id="ARBA00022723"/>
    </source>
</evidence>
<dbReference type="InterPro" id="IPR001818">
    <property type="entry name" value="Pept_M10_metallopeptidase"/>
</dbReference>
<reference evidence="8" key="1">
    <citation type="journal article" date="2019" name="Int. J. Syst. Evol. Microbiol.">
        <title>The Global Catalogue of Microorganisms (GCM) 10K type strain sequencing project: providing services to taxonomists for standard genome sequencing and annotation.</title>
        <authorList>
            <consortium name="The Broad Institute Genomics Platform"/>
            <consortium name="The Broad Institute Genome Sequencing Center for Infectious Disease"/>
            <person name="Wu L."/>
            <person name="Ma J."/>
        </authorList>
    </citation>
    <scope>NUCLEOTIDE SEQUENCE [LARGE SCALE GENOMIC DNA]</scope>
    <source>
        <strain evidence="8">JCM 9371</strain>
    </source>
</reference>
<comment type="caution">
    <text evidence="7">The sequence shown here is derived from an EMBL/GenBank/DDBJ whole genome shotgun (WGS) entry which is preliminary data.</text>
</comment>
<evidence type="ECO:0000256" key="4">
    <source>
        <dbReference type="ARBA" id="ARBA00022833"/>
    </source>
</evidence>
<keyword evidence="7" id="KW-0482">Metalloprotease</keyword>
<evidence type="ECO:0000256" key="5">
    <source>
        <dbReference type="SAM" id="MobiDB-lite"/>
    </source>
</evidence>
<dbReference type="SUPFAM" id="SSF55486">
    <property type="entry name" value="Metalloproteases ('zincins'), catalytic domain"/>
    <property type="match status" value="1"/>
</dbReference>
<dbReference type="EMBL" id="JBHTGP010000003">
    <property type="protein sequence ID" value="MFD0684279.1"/>
    <property type="molecule type" value="Genomic_DNA"/>
</dbReference>
<evidence type="ECO:0000256" key="3">
    <source>
        <dbReference type="ARBA" id="ARBA00022801"/>
    </source>
</evidence>
<protein>
    <submittedName>
        <fullName evidence="7">Matrixin family metalloprotease</fullName>
        <ecNumber evidence="7">3.4.24.-</ecNumber>
    </submittedName>
</protein>
<proteinExistence type="predicted"/>
<evidence type="ECO:0000259" key="6">
    <source>
        <dbReference type="Pfam" id="PF00413"/>
    </source>
</evidence>
<feature type="region of interest" description="Disordered" evidence="5">
    <location>
        <begin position="142"/>
        <end position="161"/>
    </location>
</feature>
<dbReference type="Pfam" id="PF00413">
    <property type="entry name" value="Peptidase_M10"/>
    <property type="match status" value="1"/>
</dbReference>
<feature type="region of interest" description="Disordered" evidence="5">
    <location>
        <begin position="37"/>
        <end position="75"/>
    </location>
</feature>
<keyword evidence="3 7" id="KW-0378">Hydrolase</keyword>
<sequence length="366" mass="38268">MGRTSCATGRRGAALAVPLLAMPLLAVPLLAVVPSSASADARPGRPRRPAQPAPPVPPTRSSPRAPGWCKPDGALTARTMPRKIRISECDLRGRTVRGANGLEAFVPDDGTSVSAHVLRTDGAAELRVEIDERSQEISITTRGPRLPQGRPRKSRAPLDPCTDGAYVPEPGKWPKGSTIQWRYYPGGTGQPIAGISRGVSNAANAVTDCTPAGRFQPPPDVSTAYAGAASVPPDLTAQASCGRRDGTNVFGWWAMPGAESEVLAATCVWFAGSTTVESDMALQEYGKTWWSGDTDGGRDPRECPAGSFDTTAVVTHETGHVLGLAHVEGPDHAKLTMAPSVASCDSGPATLGKGDYDGLIALYGER</sequence>
<dbReference type="Proteomes" id="UP001597063">
    <property type="component" value="Unassembled WGS sequence"/>
</dbReference>
<feature type="domain" description="Peptidase M10 metallopeptidase" evidence="6">
    <location>
        <begin position="288"/>
        <end position="364"/>
    </location>
</feature>